<dbReference type="Proteomes" id="UP000092666">
    <property type="component" value="Unassembled WGS sequence"/>
</dbReference>
<reference evidence="2 3" key="1">
    <citation type="submission" date="2013-07" db="EMBL/GenBank/DDBJ databases">
        <title>The Genome Sequence of Cryptococcus heveanensis BCC8398.</title>
        <authorList>
            <consortium name="The Broad Institute Genome Sequencing Platform"/>
            <person name="Cuomo C."/>
            <person name="Litvintseva A."/>
            <person name="Chen Y."/>
            <person name="Heitman J."/>
            <person name="Sun S."/>
            <person name="Springer D."/>
            <person name="Dromer F."/>
            <person name="Young S.K."/>
            <person name="Zeng Q."/>
            <person name="Gargeya S."/>
            <person name="Fitzgerald M."/>
            <person name="Abouelleil A."/>
            <person name="Alvarado L."/>
            <person name="Berlin A.M."/>
            <person name="Chapman S.B."/>
            <person name="Dewar J."/>
            <person name="Goldberg J."/>
            <person name="Griggs A."/>
            <person name="Gujja S."/>
            <person name="Hansen M."/>
            <person name="Howarth C."/>
            <person name="Imamovic A."/>
            <person name="Larimer J."/>
            <person name="McCowan C."/>
            <person name="Murphy C."/>
            <person name="Pearson M."/>
            <person name="Priest M."/>
            <person name="Roberts A."/>
            <person name="Saif S."/>
            <person name="Shea T."/>
            <person name="Sykes S."/>
            <person name="Wortman J."/>
            <person name="Nusbaum C."/>
            <person name="Birren B."/>
        </authorList>
    </citation>
    <scope>NUCLEOTIDE SEQUENCE [LARGE SCALE GENOMIC DNA]</scope>
    <source>
        <strain evidence="2 3">BCC8398</strain>
    </source>
</reference>
<dbReference type="EMBL" id="KV700128">
    <property type="protein sequence ID" value="OCF32834.1"/>
    <property type="molecule type" value="Genomic_DNA"/>
</dbReference>
<evidence type="ECO:0000313" key="2">
    <source>
        <dbReference type="EMBL" id="OCF32834.1"/>
    </source>
</evidence>
<protein>
    <submittedName>
        <fullName evidence="2">Uncharacterized protein</fullName>
    </submittedName>
</protein>
<evidence type="ECO:0000313" key="3">
    <source>
        <dbReference type="Proteomes" id="UP000092666"/>
    </source>
</evidence>
<feature type="region of interest" description="Disordered" evidence="1">
    <location>
        <begin position="1"/>
        <end position="55"/>
    </location>
</feature>
<organism evidence="2 3">
    <name type="scientific">Kwoniella heveanensis BCC8398</name>
    <dbReference type="NCBI Taxonomy" id="1296120"/>
    <lineage>
        <taxon>Eukaryota</taxon>
        <taxon>Fungi</taxon>
        <taxon>Dikarya</taxon>
        <taxon>Basidiomycota</taxon>
        <taxon>Agaricomycotina</taxon>
        <taxon>Tremellomycetes</taxon>
        <taxon>Tremellales</taxon>
        <taxon>Cryptococcaceae</taxon>
        <taxon>Kwoniella</taxon>
    </lineage>
</organism>
<sequence>MIPAYHNDTYLPASNSGAPPDVVGTADTAFSPHQELTPRPAEVSEYSDDDADDRNSENHLTEVLDEHDRETIRIASAALDFRDIITLTLKRPEFHESHGSEAAWREDAEVCQSFRNFVGSFYGSPVGLPHILPPIRWPGWRSFTNEQIPRILSDASSTYNQDKHQLQELYTSDEDLQTVDSVFELAKHQALAASQAIISGISNEQVRSRSFPDVAGESLALRRCLESELAEDLYQFYCRSVAPADDYSNDF</sequence>
<evidence type="ECO:0000256" key="1">
    <source>
        <dbReference type="SAM" id="MobiDB-lite"/>
    </source>
</evidence>
<name>A0A1B9GNZ4_9TREE</name>
<proteinExistence type="predicted"/>
<accession>A0A1B9GNZ4</accession>
<keyword evidence="3" id="KW-1185">Reference proteome</keyword>
<dbReference type="AlphaFoldDB" id="A0A1B9GNZ4"/>
<gene>
    <name evidence="2" type="ORF">I316_05470</name>
</gene>
<reference evidence="3" key="2">
    <citation type="submission" date="2013-12" db="EMBL/GenBank/DDBJ databases">
        <title>Evolution of pathogenesis and genome organization in the Tremellales.</title>
        <authorList>
            <person name="Cuomo C."/>
            <person name="Litvintseva A."/>
            <person name="Heitman J."/>
            <person name="Chen Y."/>
            <person name="Sun S."/>
            <person name="Springer D."/>
            <person name="Dromer F."/>
            <person name="Young S."/>
            <person name="Zeng Q."/>
            <person name="Chapman S."/>
            <person name="Gujja S."/>
            <person name="Saif S."/>
            <person name="Birren B."/>
        </authorList>
    </citation>
    <scope>NUCLEOTIDE SEQUENCE [LARGE SCALE GENOMIC DNA]</scope>
    <source>
        <strain evidence="3">BCC8398</strain>
    </source>
</reference>